<keyword evidence="13" id="KW-0472">Membrane</keyword>
<evidence type="ECO:0000256" key="5">
    <source>
        <dbReference type="ARBA" id="ARBA00022723"/>
    </source>
</evidence>
<dbReference type="EC" id="3.4.19.12" evidence="3"/>
<keyword evidence="9" id="KW-0788">Thiol protease</keyword>
<dbReference type="FunFam" id="3.90.70.10:FF:000026">
    <property type="entry name" value="Ubiquitin carboxyl-terminal hydrolase 15"/>
    <property type="match status" value="1"/>
</dbReference>
<feature type="region of interest" description="Disordered" evidence="12">
    <location>
        <begin position="1032"/>
        <end position="1067"/>
    </location>
</feature>
<feature type="region of interest" description="Disordered" evidence="12">
    <location>
        <begin position="374"/>
        <end position="405"/>
    </location>
</feature>
<dbReference type="InterPro" id="IPR050164">
    <property type="entry name" value="Peptidase_C19"/>
</dbReference>
<feature type="compositionally biased region" description="Low complexity" evidence="12">
    <location>
        <begin position="968"/>
        <end position="987"/>
    </location>
</feature>
<name>A0AAN7MU04_TRANT</name>
<dbReference type="PROSITE" id="PS01360">
    <property type="entry name" value="ZF_MYND_1"/>
    <property type="match status" value="1"/>
</dbReference>
<comment type="caution">
    <text evidence="16">The sequence shown here is derived from an EMBL/GenBank/DDBJ whole genome shotgun (WGS) entry which is preliminary data.</text>
</comment>
<dbReference type="GO" id="GO:0005634">
    <property type="term" value="C:nucleus"/>
    <property type="evidence" value="ECO:0007669"/>
    <property type="project" value="TreeGrafter"/>
</dbReference>
<feature type="compositionally biased region" description="Basic and acidic residues" evidence="12">
    <location>
        <begin position="379"/>
        <end position="394"/>
    </location>
</feature>
<feature type="transmembrane region" description="Helical" evidence="13">
    <location>
        <begin position="7"/>
        <end position="27"/>
    </location>
</feature>
<evidence type="ECO:0000256" key="6">
    <source>
        <dbReference type="ARBA" id="ARBA00022771"/>
    </source>
</evidence>
<evidence type="ECO:0000256" key="1">
    <source>
        <dbReference type="ARBA" id="ARBA00000707"/>
    </source>
</evidence>
<dbReference type="SUPFAM" id="SSF144232">
    <property type="entry name" value="HIT/MYND zinc finger-like"/>
    <property type="match status" value="1"/>
</dbReference>
<evidence type="ECO:0000256" key="11">
    <source>
        <dbReference type="PROSITE-ProRule" id="PRU00134"/>
    </source>
</evidence>
<dbReference type="Gene3D" id="3.90.70.10">
    <property type="entry name" value="Cysteine proteinases"/>
    <property type="match status" value="1"/>
</dbReference>
<dbReference type="InterPro" id="IPR002893">
    <property type="entry name" value="Znf_MYND"/>
</dbReference>
<dbReference type="AlphaFoldDB" id="A0AAN7MU04"/>
<evidence type="ECO:0000256" key="2">
    <source>
        <dbReference type="ARBA" id="ARBA00009085"/>
    </source>
</evidence>
<dbReference type="PANTHER" id="PTHR24006:SF874">
    <property type="entry name" value="UBIQUITIN CARBOXYL-TERMINAL HYDROLASE 16"/>
    <property type="match status" value="1"/>
</dbReference>
<keyword evidence="17" id="KW-1185">Reference proteome</keyword>
<dbReference type="InterPro" id="IPR038765">
    <property type="entry name" value="Papain-like_cys_pep_sf"/>
</dbReference>
<evidence type="ECO:0000256" key="13">
    <source>
        <dbReference type="SAM" id="Phobius"/>
    </source>
</evidence>
<feature type="domain" description="MYND-type" evidence="15">
    <location>
        <begin position="76"/>
        <end position="113"/>
    </location>
</feature>
<dbReference type="Pfam" id="PF01753">
    <property type="entry name" value="zf-MYND"/>
    <property type="match status" value="1"/>
</dbReference>
<dbReference type="PROSITE" id="PS50235">
    <property type="entry name" value="USP_3"/>
    <property type="match status" value="1"/>
</dbReference>
<dbReference type="InterPro" id="IPR001394">
    <property type="entry name" value="Peptidase_C19_UCH"/>
</dbReference>
<comment type="catalytic activity">
    <reaction evidence="1">
        <text>Thiol-dependent hydrolysis of ester, thioester, amide, peptide and isopeptide bonds formed by the C-terminal Gly of ubiquitin (a 76-residue protein attached to proteins as an intracellular targeting signal).</text>
        <dbReference type="EC" id="3.4.19.12"/>
    </reaction>
</comment>
<feature type="domain" description="USP" evidence="14">
    <location>
        <begin position="598"/>
        <end position="902"/>
    </location>
</feature>
<evidence type="ECO:0000313" key="16">
    <source>
        <dbReference type="EMBL" id="KAK4800871.1"/>
    </source>
</evidence>
<dbReference type="SUPFAM" id="SSF54001">
    <property type="entry name" value="Cysteine proteinases"/>
    <property type="match status" value="1"/>
</dbReference>
<accession>A0AAN7MU04</accession>
<keyword evidence="7" id="KW-0833">Ubl conjugation pathway</keyword>
<comment type="similarity">
    <text evidence="2">Belongs to the peptidase C19 family.</text>
</comment>
<dbReference type="PROSITE" id="PS00972">
    <property type="entry name" value="USP_1"/>
    <property type="match status" value="1"/>
</dbReference>
<dbReference type="InterPro" id="IPR028889">
    <property type="entry name" value="USP"/>
</dbReference>
<keyword evidence="4" id="KW-0645">Protease</keyword>
<dbReference type="FunFam" id="6.10.140.2220:FF:000006">
    <property type="entry name" value="Ubiquitin carboxyl-terminal hydrolase 15"/>
    <property type="match status" value="1"/>
</dbReference>
<evidence type="ECO:0000256" key="8">
    <source>
        <dbReference type="ARBA" id="ARBA00022801"/>
    </source>
</evidence>
<feature type="compositionally biased region" description="Basic and acidic residues" evidence="12">
    <location>
        <begin position="163"/>
        <end position="175"/>
    </location>
</feature>
<evidence type="ECO:0000256" key="12">
    <source>
        <dbReference type="SAM" id="MobiDB-lite"/>
    </source>
</evidence>
<dbReference type="GO" id="GO:0005829">
    <property type="term" value="C:cytosol"/>
    <property type="evidence" value="ECO:0007669"/>
    <property type="project" value="TreeGrafter"/>
</dbReference>
<organism evidence="16 17">
    <name type="scientific">Trapa natans</name>
    <name type="common">Water chestnut</name>
    <dbReference type="NCBI Taxonomy" id="22666"/>
    <lineage>
        <taxon>Eukaryota</taxon>
        <taxon>Viridiplantae</taxon>
        <taxon>Streptophyta</taxon>
        <taxon>Embryophyta</taxon>
        <taxon>Tracheophyta</taxon>
        <taxon>Spermatophyta</taxon>
        <taxon>Magnoliopsida</taxon>
        <taxon>eudicotyledons</taxon>
        <taxon>Gunneridae</taxon>
        <taxon>Pentapetalae</taxon>
        <taxon>rosids</taxon>
        <taxon>malvids</taxon>
        <taxon>Myrtales</taxon>
        <taxon>Lythraceae</taxon>
        <taxon>Trapa</taxon>
    </lineage>
</organism>
<evidence type="ECO:0000256" key="10">
    <source>
        <dbReference type="ARBA" id="ARBA00022833"/>
    </source>
</evidence>
<gene>
    <name evidence="16" type="ORF">SAY86_021358</name>
</gene>
<keyword evidence="5" id="KW-0479">Metal-binding</keyword>
<evidence type="ECO:0000256" key="4">
    <source>
        <dbReference type="ARBA" id="ARBA00022670"/>
    </source>
</evidence>
<dbReference type="Gene3D" id="6.10.140.2220">
    <property type="match status" value="1"/>
</dbReference>
<evidence type="ECO:0000259" key="14">
    <source>
        <dbReference type="PROSITE" id="PS50235"/>
    </source>
</evidence>
<dbReference type="PANTHER" id="PTHR24006">
    <property type="entry name" value="UBIQUITIN CARBOXYL-TERMINAL HYDROLASE"/>
    <property type="match status" value="1"/>
</dbReference>
<reference evidence="16 17" key="1">
    <citation type="journal article" date="2023" name="Hortic Res">
        <title>Pangenome of water caltrop reveals structural variations and asymmetric subgenome divergence after allopolyploidization.</title>
        <authorList>
            <person name="Zhang X."/>
            <person name="Chen Y."/>
            <person name="Wang L."/>
            <person name="Yuan Y."/>
            <person name="Fang M."/>
            <person name="Shi L."/>
            <person name="Lu R."/>
            <person name="Comes H.P."/>
            <person name="Ma Y."/>
            <person name="Chen Y."/>
            <person name="Huang G."/>
            <person name="Zhou Y."/>
            <person name="Zheng Z."/>
            <person name="Qiu Y."/>
        </authorList>
    </citation>
    <scope>NUCLEOTIDE SEQUENCE [LARGE SCALE GENOMIC DNA]</scope>
    <source>
        <strain evidence="16">F231</strain>
    </source>
</reference>
<keyword evidence="13" id="KW-0812">Transmembrane</keyword>
<dbReference type="PROSITE" id="PS50865">
    <property type="entry name" value="ZF_MYND_2"/>
    <property type="match status" value="1"/>
</dbReference>
<dbReference type="Proteomes" id="UP001346149">
    <property type="component" value="Unassembled WGS sequence"/>
</dbReference>
<dbReference type="Pfam" id="PF00443">
    <property type="entry name" value="UCH"/>
    <property type="match status" value="1"/>
</dbReference>
<evidence type="ECO:0000256" key="3">
    <source>
        <dbReference type="ARBA" id="ARBA00012759"/>
    </source>
</evidence>
<feature type="compositionally biased region" description="Low complexity" evidence="12">
    <location>
        <begin position="183"/>
        <end position="203"/>
    </location>
</feature>
<dbReference type="InterPro" id="IPR018200">
    <property type="entry name" value="USP_CS"/>
</dbReference>
<protein>
    <recommendedName>
        <fullName evidence="3">ubiquitinyl hydrolase 1</fullName>
        <ecNumber evidence="3">3.4.19.12</ecNumber>
    </recommendedName>
</protein>
<dbReference type="CDD" id="cd02661">
    <property type="entry name" value="Peptidase_C19E"/>
    <property type="match status" value="1"/>
</dbReference>
<keyword evidence="6 11" id="KW-0863">Zinc-finger</keyword>
<keyword evidence="13" id="KW-1133">Transmembrane helix</keyword>
<evidence type="ECO:0000256" key="7">
    <source>
        <dbReference type="ARBA" id="ARBA00022786"/>
    </source>
</evidence>
<proteinExistence type="inferred from homology"/>
<evidence type="ECO:0000256" key="9">
    <source>
        <dbReference type="ARBA" id="ARBA00022807"/>
    </source>
</evidence>
<evidence type="ECO:0000313" key="17">
    <source>
        <dbReference type="Proteomes" id="UP001346149"/>
    </source>
</evidence>
<feature type="region of interest" description="Disordered" evidence="12">
    <location>
        <begin position="459"/>
        <end position="479"/>
    </location>
</feature>
<dbReference type="GO" id="GO:0016579">
    <property type="term" value="P:protein deubiquitination"/>
    <property type="evidence" value="ECO:0007669"/>
    <property type="project" value="InterPro"/>
</dbReference>
<keyword evidence="10" id="KW-0862">Zinc</keyword>
<dbReference type="GO" id="GO:0004843">
    <property type="term" value="F:cysteine-type deubiquitinase activity"/>
    <property type="evidence" value="ECO:0007669"/>
    <property type="project" value="UniProtKB-EC"/>
</dbReference>
<sequence>MLVVGDLGFSSLVLVVCLVFSIVSFVIRRKWCISTSRKEEIRRLLVMASDEAVRAELDDCLSYSADLPSVSWPYQCAVCYRPTITRCSRCKVVRYCSGKCQILHWRKGHKEECHPPKKGKEFGLKSALPEEYVYAEKSQGIVNEAPKLGSLSSEDAFSSSRGSAEKLNSEFDNTKTECTTGHSSPESSSNSFSGFSSSSAGSESSDDISVADSLSPVHSRKSYKHVSADEVHSISEKNTNVVIPDPVKPLSPKFASLVDSIKDVTSSGTLNQHKNDYDERKVGCKSTSPSFSGDNIRHAVPLAMHSEGPNFWEVVVDSTKQRGHIESCQESLVSGRTSINDESDNGSTLCFSFNLKGNNIASPCKKVCEEASGSAVPPEQHHHESVSPADEMRKSGVNKTDSPSLKYDAVKHTSEVSRGNTTDGITHCLKAREVGSSYCHSSHDVASPMIGDITESMNSKSLSKLPSSTNRMMDNSTGNVDRNILRNKLIPSSSAPNNLIVPKSENWSSSLVRIRKPDGIDKHMGTTSQATISSLNPRNGLKMSVWRVLDQLKGSVLSRHNPSSNMVDVNGKCNEKGFFPYDLFINLYTWKGVELQPCGLVNCGNSCYANAVLQCLAFTPPLTSYFLQGLHRKTCRKRDWCFTCQLEGLVLKFQEGKSPVSPIGIVSKLKNIGSQLGQGRQEDAHEFLRYAIDKMQAVCLMESGKKTFSPIEEETTLIDLTFGGYFRSKIKCTRCHGKSERQERMMDLTVEIEGDIGTLEEALRQFTRTETLDGENKYRCSRCKSYEKARKKLTVLKAPNVLTIALKRFQSGKFGKLNKLVRFPESLDLTSFMSGTIDKPEYKLYGVIVHVDIMNAAFSGHYVCYVKDYRNKWFKIDDSSVTPSEIERVLSKGAYMLFYARSQPLDTRAPKNGIIPPVPVNKAMPVGSIGKDPARKSQRTTNYCHTAEKSSYYPHMHHLHRTMEDSSSDNSSLFSSNSDESSCSTASTRDSTRFDDLSDYIFGNSSSSLYSRYAPNLIYDQRDGYEIRGRLQNLGGGGSTRNPFLHSDDVKAKPSRRSSSFSSMETDPGPFSMADHFGGVKKDVPFRRPVFPSFSRASAKARNLVSGVIDSPPVASLKASALHRGEIPVASVATSRIDFCMFPSKETWDEDSASHQ</sequence>
<feature type="region of interest" description="Disordered" evidence="12">
    <location>
        <begin position="162"/>
        <end position="222"/>
    </location>
</feature>
<dbReference type="GO" id="GO:0008270">
    <property type="term" value="F:zinc ion binding"/>
    <property type="evidence" value="ECO:0007669"/>
    <property type="project" value="UniProtKB-KW"/>
</dbReference>
<evidence type="ECO:0000259" key="15">
    <source>
        <dbReference type="PROSITE" id="PS50865"/>
    </source>
</evidence>
<dbReference type="GO" id="GO:0006508">
    <property type="term" value="P:proteolysis"/>
    <property type="evidence" value="ECO:0007669"/>
    <property type="project" value="UniProtKB-KW"/>
</dbReference>
<keyword evidence="8" id="KW-0378">Hydrolase</keyword>
<feature type="region of interest" description="Disordered" evidence="12">
    <location>
        <begin position="961"/>
        <end position="990"/>
    </location>
</feature>
<dbReference type="EMBL" id="JAXQNO010000003">
    <property type="protein sequence ID" value="KAK4800871.1"/>
    <property type="molecule type" value="Genomic_DNA"/>
</dbReference>